<comment type="similarity">
    <text evidence="1">Belongs to the bacterial ribosomal protein bTHX family.</text>
</comment>
<organism evidence="5 6">
    <name type="scientific">Carex littledalei</name>
    <dbReference type="NCBI Taxonomy" id="544730"/>
    <lineage>
        <taxon>Eukaryota</taxon>
        <taxon>Viridiplantae</taxon>
        <taxon>Streptophyta</taxon>
        <taxon>Embryophyta</taxon>
        <taxon>Tracheophyta</taxon>
        <taxon>Spermatophyta</taxon>
        <taxon>Magnoliopsida</taxon>
        <taxon>Liliopsida</taxon>
        <taxon>Poales</taxon>
        <taxon>Cyperaceae</taxon>
        <taxon>Cyperoideae</taxon>
        <taxon>Cariceae</taxon>
        <taxon>Carex</taxon>
        <taxon>Carex subgen. Euthyceras</taxon>
    </lineage>
</organism>
<evidence type="ECO:0000313" key="5">
    <source>
        <dbReference type="EMBL" id="KAF3326060.1"/>
    </source>
</evidence>
<sequence>MALLTAVGTCTFSPILSQSNWLKGTSSGSSPFVASSRSVSVSARSTPIPVICGRGDKKTKKGKRYNHSWGNARPRDKTKGTGPPRAPTPFNPYKKRYEQQVDASGFEKLEQMESIPDLD</sequence>
<dbReference type="PANTHER" id="PTHR34550">
    <property type="entry name" value="30S RIBOSOMAL PROTEIN S31, CHLOROPLASTIC"/>
    <property type="match status" value="1"/>
</dbReference>
<dbReference type="Proteomes" id="UP000623129">
    <property type="component" value="Unassembled WGS sequence"/>
</dbReference>
<protein>
    <submittedName>
        <fullName evidence="5">30S ribosomal protein S31</fullName>
    </submittedName>
</protein>
<dbReference type="GO" id="GO:1990904">
    <property type="term" value="C:ribonucleoprotein complex"/>
    <property type="evidence" value="ECO:0007669"/>
    <property type="project" value="UniProtKB-KW"/>
</dbReference>
<dbReference type="AlphaFoldDB" id="A0A833QIM0"/>
<dbReference type="GO" id="GO:0009536">
    <property type="term" value="C:plastid"/>
    <property type="evidence" value="ECO:0007669"/>
    <property type="project" value="TreeGrafter"/>
</dbReference>
<dbReference type="InterPro" id="IPR030826">
    <property type="entry name" value="Ribosomal_bTHX/bTHXc/bTHXm"/>
</dbReference>
<evidence type="ECO:0000313" key="6">
    <source>
        <dbReference type="Proteomes" id="UP000623129"/>
    </source>
</evidence>
<dbReference type="NCBIfam" id="TIGR04560">
    <property type="entry name" value="ribo_THX"/>
    <property type="match status" value="1"/>
</dbReference>
<feature type="compositionally biased region" description="Basic residues" evidence="4">
    <location>
        <begin position="57"/>
        <end position="66"/>
    </location>
</feature>
<keyword evidence="3" id="KW-0687">Ribonucleoprotein</keyword>
<dbReference type="InterPro" id="IPR044695">
    <property type="entry name" value="Ribosomal_bTHXc/bTHXc_plant"/>
</dbReference>
<evidence type="ECO:0000256" key="2">
    <source>
        <dbReference type="ARBA" id="ARBA00022980"/>
    </source>
</evidence>
<dbReference type="Pfam" id="PF17067">
    <property type="entry name" value="RPS31"/>
    <property type="match status" value="1"/>
</dbReference>
<proteinExistence type="inferred from homology"/>
<reference evidence="5" key="1">
    <citation type="submission" date="2020-01" db="EMBL/GenBank/DDBJ databases">
        <title>Genome sequence of Kobresia littledalei, the first chromosome-level genome in the family Cyperaceae.</title>
        <authorList>
            <person name="Qu G."/>
        </authorList>
    </citation>
    <scope>NUCLEOTIDE SEQUENCE</scope>
    <source>
        <strain evidence="5">C.B.Clarke</strain>
        <tissue evidence="5">Leaf</tissue>
    </source>
</reference>
<dbReference type="GO" id="GO:0032544">
    <property type="term" value="P:plastid translation"/>
    <property type="evidence" value="ECO:0007669"/>
    <property type="project" value="TreeGrafter"/>
</dbReference>
<evidence type="ECO:0000256" key="4">
    <source>
        <dbReference type="SAM" id="MobiDB-lite"/>
    </source>
</evidence>
<evidence type="ECO:0000256" key="1">
    <source>
        <dbReference type="ARBA" id="ARBA00010834"/>
    </source>
</evidence>
<dbReference type="OrthoDB" id="694979at2759"/>
<evidence type="ECO:0000256" key="3">
    <source>
        <dbReference type="ARBA" id="ARBA00023274"/>
    </source>
</evidence>
<comment type="caution">
    <text evidence="5">The sequence shown here is derived from an EMBL/GenBank/DDBJ whole genome shotgun (WGS) entry which is preliminary data.</text>
</comment>
<dbReference type="EMBL" id="SWLB01000019">
    <property type="protein sequence ID" value="KAF3326060.1"/>
    <property type="molecule type" value="Genomic_DNA"/>
</dbReference>
<dbReference type="GO" id="GO:0005840">
    <property type="term" value="C:ribosome"/>
    <property type="evidence" value="ECO:0007669"/>
    <property type="project" value="UniProtKB-KW"/>
</dbReference>
<keyword evidence="2 5" id="KW-0689">Ribosomal protein</keyword>
<accession>A0A833QIM0</accession>
<keyword evidence="6" id="KW-1185">Reference proteome</keyword>
<dbReference type="PANTHER" id="PTHR34550:SF2">
    <property type="entry name" value="SMALL RIBOSOMAL SUBUNIT PROTEIN BTHXC"/>
    <property type="match status" value="1"/>
</dbReference>
<feature type="region of interest" description="Disordered" evidence="4">
    <location>
        <begin position="48"/>
        <end position="96"/>
    </location>
</feature>
<gene>
    <name evidence="5" type="ORF">FCM35_KLT09140</name>
</gene>
<name>A0A833QIM0_9POAL</name>